<dbReference type="PANTHER" id="PTHR33175">
    <property type="entry name" value="DNA-BINDING PROTEIN HU"/>
    <property type="match status" value="1"/>
</dbReference>
<accession>A0A564WIS3</accession>
<keyword evidence="2" id="KW-0226">DNA condensation</keyword>
<reference evidence="5" key="1">
    <citation type="submission" date="2018-11" db="EMBL/GenBank/DDBJ databases">
        <authorList>
            <person name="Onetto C."/>
        </authorList>
    </citation>
    <scope>NUCLEOTIDE SEQUENCE [LARGE SCALE GENOMIC DNA]</scope>
</reference>
<evidence type="ECO:0000256" key="4">
    <source>
        <dbReference type="RuleBase" id="RU003939"/>
    </source>
</evidence>
<dbReference type="InterPro" id="IPR010992">
    <property type="entry name" value="IHF-like_DNA-bd_dom_sf"/>
</dbReference>
<dbReference type="GO" id="GO:0003677">
    <property type="term" value="F:DNA binding"/>
    <property type="evidence" value="ECO:0007669"/>
    <property type="project" value="UniProtKB-KW"/>
</dbReference>
<sequence>MTYAELIAAVSRASCLSLAQSEAALEGLRRQMVATLAAGGEIKLPGVGSFAVVATAARSVPSPSGNRTEVPAGRRVRFRPAKALRERLAGVFDGAVDA</sequence>
<evidence type="ECO:0000256" key="3">
    <source>
        <dbReference type="ARBA" id="ARBA00023125"/>
    </source>
</evidence>
<dbReference type="SMART" id="SM00411">
    <property type="entry name" value="BHL"/>
    <property type="match status" value="1"/>
</dbReference>
<gene>
    <name evidence="5" type="ORF">DF3PA_80018</name>
</gene>
<dbReference type="PANTHER" id="PTHR33175:SF3">
    <property type="entry name" value="DNA-BINDING PROTEIN HU-BETA"/>
    <property type="match status" value="1"/>
</dbReference>
<evidence type="ECO:0000256" key="2">
    <source>
        <dbReference type="ARBA" id="ARBA00023067"/>
    </source>
</evidence>
<proteinExistence type="inferred from homology"/>
<dbReference type="SUPFAM" id="SSF47729">
    <property type="entry name" value="IHF-like DNA-binding proteins"/>
    <property type="match status" value="1"/>
</dbReference>
<keyword evidence="6" id="KW-1185">Reference proteome</keyword>
<organism evidence="5 6">
    <name type="scientific">Candidatus Defluviicoccus seviourii</name>
    <dbReference type="NCBI Taxonomy" id="2565273"/>
    <lineage>
        <taxon>Bacteria</taxon>
        <taxon>Pseudomonadati</taxon>
        <taxon>Pseudomonadota</taxon>
        <taxon>Alphaproteobacteria</taxon>
        <taxon>Rhodospirillales</taxon>
        <taxon>Rhodospirillaceae</taxon>
        <taxon>Defluviicoccus</taxon>
    </lineage>
</organism>
<dbReference type="GO" id="GO:0030261">
    <property type="term" value="P:chromosome condensation"/>
    <property type="evidence" value="ECO:0007669"/>
    <property type="project" value="UniProtKB-KW"/>
</dbReference>
<evidence type="ECO:0000313" key="6">
    <source>
        <dbReference type="Proteomes" id="UP000326641"/>
    </source>
</evidence>
<dbReference type="GO" id="GO:0005829">
    <property type="term" value="C:cytosol"/>
    <property type="evidence" value="ECO:0007669"/>
    <property type="project" value="TreeGrafter"/>
</dbReference>
<dbReference type="Gene3D" id="4.10.520.10">
    <property type="entry name" value="IHF-like DNA-binding proteins"/>
    <property type="match status" value="1"/>
</dbReference>
<comment type="similarity">
    <text evidence="1 4">Belongs to the bacterial histone-like protein family.</text>
</comment>
<name>A0A564WIS3_9PROT</name>
<dbReference type="AlphaFoldDB" id="A0A564WIS3"/>
<evidence type="ECO:0000313" key="5">
    <source>
        <dbReference type="EMBL" id="VUX47858.1"/>
    </source>
</evidence>
<protein>
    <submittedName>
        <fullName evidence="5">DNA-binding protein HU 1</fullName>
    </submittedName>
</protein>
<dbReference type="Pfam" id="PF00216">
    <property type="entry name" value="Bac_DNA_binding"/>
    <property type="match status" value="1"/>
</dbReference>
<comment type="caution">
    <text evidence="5">The sequence shown here is derived from an EMBL/GenBank/DDBJ whole genome shotgun (WGS) entry which is preliminary data.</text>
</comment>
<dbReference type="InterPro" id="IPR000119">
    <property type="entry name" value="Hist_DNA-bd"/>
</dbReference>
<dbReference type="EMBL" id="UXAT02000053">
    <property type="protein sequence ID" value="VUX47858.1"/>
    <property type="molecule type" value="Genomic_DNA"/>
</dbReference>
<evidence type="ECO:0000256" key="1">
    <source>
        <dbReference type="ARBA" id="ARBA00010529"/>
    </source>
</evidence>
<dbReference type="Proteomes" id="UP000326641">
    <property type="component" value="Unassembled WGS sequence"/>
</dbReference>
<keyword evidence="3 5" id="KW-0238">DNA-binding</keyword>
<dbReference type="GO" id="GO:0030527">
    <property type="term" value="F:structural constituent of chromatin"/>
    <property type="evidence" value="ECO:0007669"/>
    <property type="project" value="InterPro"/>
</dbReference>